<feature type="signal peptide" evidence="2">
    <location>
        <begin position="1"/>
        <end position="24"/>
    </location>
</feature>
<dbReference type="AlphaFoldDB" id="Q1GUK9"/>
<evidence type="ECO:0000313" key="4">
    <source>
        <dbReference type="Proteomes" id="UP000006578"/>
    </source>
</evidence>
<evidence type="ECO:0000256" key="1">
    <source>
        <dbReference type="SAM" id="MobiDB-lite"/>
    </source>
</evidence>
<protein>
    <recommendedName>
        <fullName evidence="5">Lipoprotein</fullName>
    </recommendedName>
</protein>
<gene>
    <name evidence="3" type="ordered locus">Sala_0945</name>
</gene>
<evidence type="ECO:0000256" key="2">
    <source>
        <dbReference type="SAM" id="SignalP"/>
    </source>
</evidence>
<dbReference type="EMBL" id="CP000356">
    <property type="protein sequence ID" value="ABF52663.1"/>
    <property type="molecule type" value="Genomic_DNA"/>
</dbReference>
<evidence type="ECO:0000313" key="3">
    <source>
        <dbReference type="EMBL" id="ABF52663.1"/>
    </source>
</evidence>
<dbReference type="PROSITE" id="PS51257">
    <property type="entry name" value="PROKAR_LIPOPROTEIN"/>
    <property type="match status" value="1"/>
</dbReference>
<feature type="compositionally biased region" description="Low complexity" evidence="1">
    <location>
        <begin position="26"/>
        <end position="41"/>
    </location>
</feature>
<dbReference type="RefSeq" id="WP_011541251.1">
    <property type="nucleotide sequence ID" value="NC_008048.1"/>
</dbReference>
<name>Q1GUK9_SPHAL</name>
<organism evidence="3 4">
    <name type="scientific">Sphingopyxis alaskensis (strain DSM 13593 / LMG 18877 / RB2256)</name>
    <name type="common">Sphingomonas alaskensis</name>
    <dbReference type="NCBI Taxonomy" id="317655"/>
    <lineage>
        <taxon>Bacteria</taxon>
        <taxon>Pseudomonadati</taxon>
        <taxon>Pseudomonadota</taxon>
        <taxon>Alphaproteobacteria</taxon>
        <taxon>Sphingomonadales</taxon>
        <taxon>Sphingomonadaceae</taxon>
        <taxon>Sphingopyxis</taxon>
    </lineage>
</organism>
<dbReference type="Proteomes" id="UP000006578">
    <property type="component" value="Chromosome"/>
</dbReference>
<dbReference type="OrthoDB" id="7605100at2"/>
<evidence type="ECO:0008006" key="5">
    <source>
        <dbReference type="Google" id="ProtNLM"/>
    </source>
</evidence>
<feature type="region of interest" description="Disordered" evidence="1">
    <location>
        <begin position="26"/>
        <end position="45"/>
    </location>
</feature>
<keyword evidence="4" id="KW-1185">Reference proteome</keyword>
<reference evidence="3 4" key="1">
    <citation type="journal article" date="2009" name="Proc. Natl. Acad. Sci. U.S.A.">
        <title>The genomic basis of trophic strategy in marine bacteria.</title>
        <authorList>
            <person name="Lauro F.M."/>
            <person name="McDougald D."/>
            <person name="Thomas T."/>
            <person name="Williams T.J."/>
            <person name="Egan S."/>
            <person name="Rice S."/>
            <person name="DeMaere M.Z."/>
            <person name="Ting L."/>
            <person name="Ertan H."/>
            <person name="Johnson J."/>
            <person name="Ferriera S."/>
            <person name="Lapidus A."/>
            <person name="Anderson I."/>
            <person name="Kyrpides N."/>
            <person name="Munk A.C."/>
            <person name="Detter C."/>
            <person name="Han C.S."/>
            <person name="Brown M.V."/>
            <person name="Robb F.T."/>
            <person name="Kjelleberg S."/>
            <person name="Cavicchioli R."/>
        </authorList>
    </citation>
    <scope>NUCLEOTIDE SEQUENCE [LARGE SCALE GENOMIC DNA]</scope>
    <source>
        <strain evidence="4">DSM 13593 / LMG 18877 / RB2256</strain>
    </source>
</reference>
<dbReference type="HOGENOM" id="CLU_813551_0_0_5"/>
<feature type="chain" id="PRO_5004189593" description="Lipoprotein" evidence="2">
    <location>
        <begin position="25"/>
        <end position="341"/>
    </location>
</feature>
<accession>Q1GUK9</accession>
<dbReference type="KEGG" id="sal:Sala_0945"/>
<sequence>MRKAMMFGLLAVGLAGCGSGGDTAADAGAGDKGGSTAAAKATPDEVPDSKFDARLYSVAEAMDMSVFGLKFDMTIDEVRAVLTEQGFAIPSDYADRGDPRVRGRSLDLGLGPRADKSPGTRQEMNYNWFRMPDGVDIETPSHLRPRNTETIAPWFYVDANGVQRLFSVHYRRGFDPSVDPRAYAATLEKRLGEPSKANRKPGNVMAFYYVQAPVPKGYEADVDDRETFEMDRQHPIKASRSYCLSEMRRDVAREPSRECAAVFAGDAAGQRLFSALNARRKGHPFSQVLEFQVLESGMRLEFRAEWLPEVIQSAQSEQRLRAEIAARKARASQPAAAPEGL</sequence>
<proteinExistence type="predicted"/>
<keyword evidence="2" id="KW-0732">Signal</keyword>